<dbReference type="PANTHER" id="PTHR24345:SF0">
    <property type="entry name" value="CELL CYCLE SERINE_THREONINE-PROTEIN KINASE CDC5_MSD2"/>
    <property type="match status" value="1"/>
</dbReference>
<dbReference type="PROSITE" id="PS00107">
    <property type="entry name" value="PROTEIN_KINASE_ATP"/>
    <property type="match status" value="1"/>
</dbReference>
<evidence type="ECO:0000256" key="7">
    <source>
        <dbReference type="PROSITE-ProRule" id="PRU10141"/>
    </source>
</evidence>
<dbReference type="InterPro" id="IPR033695">
    <property type="entry name" value="POLO_box_2"/>
</dbReference>
<proteinExistence type="inferred from homology"/>
<feature type="compositionally biased region" description="Low complexity" evidence="9">
    <location>
        <begin position="577"/>
        <end position="589"/>
    </location>
</feature>
<dbReference type="Gene3D" id="3.30.1120.30">
    <property type="entry name" value="POLO box domain"/>
    <property type="match status" value="2"/>
</dbReference>
<accession>A0A1Y2FNY6</accession>
<dbReference type="Gene3D" id="3.30.200.20">
    <property type="entry name" value="Phosphorylase Kinase, domain 1"/>
    <property type="match status" value="1"/>
</dbReference>
<evidence type="ECO:0000313" key="13">
    <source>
        <dbReference type="Proteomes" id="UP000193685"/>
    </source>
</evidence>
<dbReference type="InterPro" id="IPR000959">
    <property type="entry name" value="POLO_box_dom"/>
</dbReference>
<evidence type="ECO:0000256" key="3">
    <source>
        <dbReference type="ARBA" id="ARBA00022737"/>
    </source>
</evidence>
<dbReference type="InterPro" id="IPR017441">
    <property type="entry name" value="Protein_kinase_ATP_BS"/>
</dbReference>
<dbReference type="Gene3D" id="1.10.510.10">
    <property type="entry name" value="Transferase(Phosphotransferase) domain 1"/>
    <property type="match status" value="1"/>
</dbReference>
<dbReference type="InterPro" id="IPR033701">
    <property type="entry name" value="POLO_box_1"/>
</dbReference>
<dbReference type="GO" id="GO:0005524">
    <property type="term" value="F:ATP binding"/>
    <property type="evidence" value="ECO:0007669"/>
    <property type="project" value="UniProtKB-UniRule"/>
</dbReference>
<dbReference type="CDD" id="cd13118">
    <property type="entry name" value="POLO_box_1"/>
    <property type="match status" value="1"/>
</dbReference>
<dbReference type="GO" id="GO:0005634">
    <property type="term" value="C:nucleus"/>
    <property type="evidence" value="ECO:0007669"/>
    <property type="project" value="TreeGrafter"/>
</dbReference>
<keyword evidence="1 8" id="KW-0723">Serine/threonine-protein kinase</keyword>
<dbReference type="GO" id="GO:0007052">
    <property type="term" value="P:mitotic spindle organization"/>
    <property type="evidence" value="ECO:0007669"/>
    <property type="project" value="TreeGrafter"/>
</dbReference>
<dbReference type="EMBL" id="MCFI01000004">
    <property type="protein sequence ID" value="ORY85688.1"/>
    <property type="molecule type" value="Genomic_DNA"/>
</dbReference>
<sequence length="845" mass="92124">MPALAPISANVPARVPLGKEDGAVVASTAATAAATAAAAGAKRKQKASALCYTPPAMINDRKRDRSYFRRGLLGEGGFARCFEVTDFQGTRLAAKCIAKKSITSEKVKMKLLGEIKVHKSMDHPNIVKQRDCFEDDVNVYMILDICTQGTLMEMLKQRKRFSEPEVRFFGLQILGAAKYMHSRRVIHRDLKLGNLFLDEAMNIKVGDFGLAALLVDDDDRKKTICGTPNYIAPEVLFGSAEGHSYEVDLWSIGVIFYAMLVGKPPFQSKEVKAIYAKIKVNEYDFPEEAKVSQVAQGLIRSLLATDPENRPSIDDIANHAFFNTGVMPRQIPPSATHEAPSWPAGQSSSVFRRNLNHVCFNAGIGKENIAGKEYGQLADSVVERPEQGRYLPVSLSPHTGPAAKMVHGHARRPGATSQGQVSGKLADRLQAVKMGEVPRPPPVPPKSKEEMAAHQAQIDQLRERRQSTMLTGAVRPAIVRGPASAPGMEHVAEQPRLRGAVRAVEGPAPITRSSRFASLQATSQPSAPLHPVQDVSQEPLRLRTRAARRALTQPAVQAVAVVPSSSSSRQASREASPRPVAALSRQASTRTYSTTSSSSLAAAAAVQAKTLTQSLLTLSRRLLETAALSGTARAGLQASMEEDGRFLYVSKWVDYSHRYGLGYQLSNGTTGVSFNDGTTIIQHDTQQSSSFEFLPASEGSQAVQPEAYTMTQVPEHLRKKVSLLKHFRGYMTAHLNSAANSTPVTGTQQTVYKDLCTMTHYLRCKAGILFRLRDGTIQVNFQDHAKLILSPHAGYEDAHVRHLDCDKRMFQYPSLAEAGRSGGDACRAKLASFGRILQESAQDLH</sequence>
<feature type="region of interest" description="Disordered" evidence="9">
    <location>
        <begin position="559"/>
        <end position="589"/>
    </location>
</feature>
<dbReference type="SUPFAM" id="SSF82615">
    <property type="entry name" value="Polo-box domain"/>
    <property type="match status" value="2"/>
</dbReference>
<keyword evidence="4 7" id="KW-0547">Nucleotide-binding</keyword>
<dbReference type="EC" id="2.7.11.21" evidence="8"/>
<evidence type="ECO:0000256" key="5">
    <source>
        <dbReference type="ARBA" id="ARBA00022777"/>
    </source>
</evidence>
<dbReference type="OrthoDB" id="408964at2759"/>
<keyword evidence="6 7" id="KW-0067">ATP-binding</keyword>
<dbReference type="InterPro" id="IPR036947">
    <property type="entry name" value="POLO_box_dom_sf"/>
</dbReference>
<dbReference type="PANTHER" id="PTHR24345">
    <property type="entry name" value="SERINE/THREONINE-PROTEIN KINASE PLK"/>
    <property type="match status" value="1"/>
</dbReference>
<reference evidence="12 13" key="1">
    <citation type="submission" date="2016-07" db="EMBL/GenBank/DDBJ databases">
        <title>Pervasive Adenine N6-methylation of Active Genes in Fungi.</title>
        <authorList>
            <consortium name="DOE Joint Genome Institute"/>
            <person name="Mondo S.J."/>
            <person name="Dannebaum R.O."/>
            <person name="Kuo R.C."/>
            <person name="Labutti K."/>
            <person name="Haridas S."/>
            <person name="Kuo A."/>
            <person name="Salamov A."/>
            <person name="Ahrendt S.R."/>
            <person name="Lipzen A."/>
            <person name="Sullivan W."/>
            <person name="Andreopoulos W.B."/>
            <person name="Clum A."/>
            <person name="Lindquist E."/>
            <person name="Daum C."/>
            <person name="Ramamoorthy G.K."/>
            <person name="Gryganskyi A."/>
            <person name="Culley D."/>
            <person name="Magnuson J.K."/>
            <person name="James T.Y."/>
            <person name="O'Malley M.A."/>
            <person name="Stajich J.E."/>
            <person name="Spatafora J.W."/>
            <person name="Visel A."/>
            <person name="Grigoriev I.V."/>
        </authorList>
    </citation>
    <scope>NUCLEOTIDE SEQUENCE [LARGE SCALE GENOMIC DNA]</scope>
    <source>
        <strain evidence="12 13">12-1054</strain>
    </source>
</reference>
<organism evidence="12 13">
    <name type="scientific">Protomyces lactucae-debilis</name>
    <dbReference type="NCBI Taxonomy" id="2754530"/>
    <lineage>
        <taxon>Eukaryota</taxon>
        <taxon>Fungi</taxon>
        <taxon>Dikarya</taxon>
        <taxon>Ascomycota</taxon>
        <taxon>Taphrinomycotina</taxon>
        <taxon>Taphrinomycetes</taxon>
        <taxon>Taphrinales</taxon>
        <taxon>Protomycetaceae</taxon>
        <taxon>Protomyces</taxon>
    </lineage>
</organism>
<comment type="similarity">
    <text evidence="8">Belongs to the protein kinase superfamily. Ser/Thr protein kinase family. CDC5/Polo subfamily.</text>
</comment>
<keyword evidence="5 8" id="KW-0418">Kinase</keyword>
<gene>
    <name evidence="12" type="ORF">BCR37DRAFT_377392</name>
</gene>
<keyword evidence="13" id="KW-1185">Reference proteome</keyword>
<dbReference type="RefSeq" id="XP_040727170.1">
    <property type="nucleotide sequence ID" value="XM_040868809.1"/>
</dbReference>
<dbReference type="FunFam" id="1.10.510.10:FF:000571">
    <property type="entry name" value="Maternal embryonic leucine zipper kinase"/>
    <property type="match status" value="1"/>
</dbReference>
<dbReference type="OMA" id="NMPESDH"/>
<feature type="compositionally biased region" description="Polar residues" evidence="9">
    <location>
        <begin position="516"/>
        <end position="526"/>
    </location>
</feature>
<evidence type="ECO:0000256" key="9">
    <source>
        <dbReference type="SAM" id="MobiDB-lite"/>
    </source>
</evidence>
<evidence type="ECO:0000256" key="4">
    <source>
        <dbReference type="ARBA" id="ARBA00022741"/>
    </source>
</evidence>
<dbReference type="GO" id="GO:0005737">
    <property type="term" value="C:cytoplasm"/>
    <property type="evidence" value="ECO:0007669"/>
    <property type="project" value="TreeGrafter"/>
</dbReference>
<feature type="domain" description="Protein kinase" evidence="10">
    <location>
        <begin position="67"/>
        <end position="322"/>
    </location>
</feature>
<keyword evidence="2 8" id="KW-0808">Transferase</keyword>
<comment type="caution">
    <text evidence="12">The sequence shown here is derived from an EMBL/GenBank/DDBJ whole genome shotgun (WGS) entry which is preliminary data.</text>
</comment>
<dbReference type="STRING" id="56484.A0A1Y2FNY6"/>
<dbReference type="CDD" id="cd14099">
    <property type="entry name" value="STKc_PLK"/>
    <property type="match status" value="1"/>
</dbReference>
<dbReference type="GO" id="GO:0004674">
    <property type="term" value="F:protein serine/threonine kinase activity"/>
    <property type="evidence" value="ECO:0007669"/>
    <property type="project" value="UniProtKB-KW"/>
</dbReference>
<evidence type="ECO:0000259" key="11">
    <source>
        <dbReference type="PROSITE" id="PS50078"/>
    </source>
</evidence>
<feature type="region of interest" description="Disordered" evidence="9">
    <location>
        <begin position="516"/>
        <end position="537"/>
    </location>
</feature>
<evidence type="ECO:0000256" key="1">
    <source>
        <dbReference type="ARBA" id="ARBA00022527"/>
    </source>
</evidence>
<evidence type="ECO:0000313" key="12">
    <source>
        <dbReference type="EMBL" id="ORY85688.1"/>
    </source>
</evidence>
<dbReference type="PROSITE" id="PS50078">
    <property type="entry name" value="POLO_BOX"/>
    <property type="match status" value="2"/>
</dbReference>
<dbReference type="SUPFAM" id="SSF56112">
    <property type="entry name" value="Protein kinase-like (PK-like)"/>
    <property type="match status" value="1"/>
</dbReference>
<evidence type="ECO:0000256" key="8">
    <source>
        <dbReference type="RuleBase" id="RU361162"/>
    </source>
</evidence>
<dbReference type="PROSITE" id="PS50011">
    <property type="entry name" value="PROTEIN_KINASE_DOM"/>
    <property type="match status" value="1"/>
</dbReference>
<dbReference type="AlphaFoldDB" id="A0A1Y2FNY6"/>
<feature type="domain" description="POLO box" evidence="11">
    <location>
        <begin position="648"/>
        <end position="733"/>
    </location>
</feature>
<dbReference type="InterPro" id="IPR000719">
    <property type="entry name" value="Prot_kinase_dom"/>
</dbReference>
<dbReference type="Pfam" id="PF00659">
    <property type="entry name" value="POLO_box"/>
    <property type="match status" value="2"/>
</dbReference>
<dbReference type="Proteomes" id="UP000193685">
    <property type="component" value="Unassembled WGS sequence"/>
</dbReference>
<dbReference type="GO" id="GO:0000776">
    <property type="term" value="C:kinetochore"/>
    <property type="evidence" value="ECO:0007669"/>
    <property type="project" value="TreeGrafter"/>
</dbReference>
<dbReference type="CDD" id="cd13117">
    <property type="entry name" value="POLO_box_2"/>
    <property type="match status" value="1"/>
</dbReference>
<dbReference type="Pfam" id="PF00069">
    <property type="entry name" value="Pkinase"/>
    <property type="match status" value="1"/>
</dbReference>
<dbReference type="PROSITE" id="PS00108">
    <property type="entry name" value="PROTEIN_KINASE_ST"/>
    <property type="match status" value="1"/>
</dbReference>
<dbReference type="SMART" id="SM00220">
    <property type="entry name" value="S_TKc"/>
    <property type="match status" value="1"/>
</dbReference>
<comment type="catalytic activity">
    <reaction evidence="8">
        <text>L-threonyl-[protein] + ATP = O-phospho-L-threonyl-[protein] + ADP + H(+)</text>
        <dbReference type="Rhea" id="RHEA:46608"/>
        <dbReference type="Rhea" id="RHEA-COMP:11060"/>
        <dbReference type="Rhea" id="RHEA-COMP:11605"/>
        <dbReference type="ChEBI" id="CHEBI:15378"/>
        <dbReference type="ChEBI" id="CHEBI:30013"/>
        <dbReference type="ChEBI" id="CHEBI:30616"/>
        <dbReference type="ChEBI" id="CHEBI:61977"/>
        <dbReference type="ChEBI" id="CHEBI:456216"/>
        <dbReference type="EC" id="2.7.11.21"/>
    </reaction>
</comment>
<evidence type="ECO:0000256" key="6">
    <source>
        <dbReference type="ARBA" id="ARBA00022840"/>
    </source>
</evidence>
<evidence type="ECO:0000259" key="10">
    <source>
        <dbReference type="PROSITE" id="PS50011"/>
    </source>
</evidence>
<name>A0A1Y2FNY6_PROLT</name>
<feature type="binding site" evidence="7">
    <location>
        <position position="100"/>
    </location>
    <ligand>
        <name>ATP</name>
        <dbReference type="ChEBI" id="CHEBI:30616"/>
    </ligand>
</feature>
<dbReference type="GO" id="GO:0000922">
    <property type="term" value="C:spindle pole"/>
    <property type="evidence" value="ECO:0007669"/>
    <property type="project" value="TreeGrafter"/>
</dbReference>
<dbReference type="GeneID" id="63785408"/>
<evidence type="ECO:0000256" key="2">
    <source>
        <dbReference type="ARBA" id="ARBA00022679"/>
    </source>
</evidence>
<protein>
    <recommendedName>
        <fullName evidence="8">Serine/threonine-protein kinase</fullName>
        <ecNumber evidence="8">2.7.11.21</ecNumber>
    </recommendedName>
</protein>
<keyword evidence="3" id="KW-0677">Repeat</keyword>
<dbReference type="GO" id="GO:0005816">
    <property type="term" value="C:spindle pole body"/>
    <property type="evidence" value="ECO:0007669"/>
    <property type="project" value="TreeGrafter"/>
</dbReference>
<dbReference type="InterPro" id="IPR008271">
    <property type="entry name" value="Ser/Thr_kinase_AS"/>
</dbReference>
<feature type="domain" description="POLO box" evidence="11">
    <location>
        <begin position="754"/>
        <end position="842"/>
    </location>
</feature>
<feature type="compositionally biased region" description="Low complexity" evidence="9">
    <location>
        <begin position="559"/>
        <end position="570"/>
    </location>
</feature>
<dbReference type="InterPro" id="IPR011009">
    <property type="entry name" value="Kinase-like_dom_sf"/>
</dbReference>